<feature type="chain" id="PRO_5043864518" evidence="1">
    <location>
        <begin position="36"/>
        <end position="315"/>
    </location>
</feature>
<comment type="caution">
    <text evidence="2">The sequence shown here is derived from an EMBL/GenBank/DDBJ whole genome shotgun (WGS) entry which is preliminary data.</text>
</comment>
<evidence type="ECO:0000313" key="3">
    <source>
        <dbReference type="Proteomes" id="UP001497525"/>
    </source>
</evidence>
<evidence type="ECO:0000313" key="2">
    <source>
        <dbReference type="EMBL" id="CAL5131023.1"/>
    </source>
</evidence>
<dbReference type="Proteomes" id="UP001497525">
    <property type="component" value="Unassembled WGS sequence"/>
</dbReference>
<sequence>MNFRFSCLSNLLSNWTLVSLTLVIRLSLDHRLVNAKLPPTPAPCPQAALEEAAECRTNFTTYLLRILPEDPRSFLFGVFFGDLLQICRDAQREENLNVCERAFGSPVASTIPVENEGQVVAIITVSQRQLTISRNVTVEQLVQCDAFQIQLNCQPASNSSDQSNPSVVRHVIELCEDVQLYEKYMASVNCVGGNYAHFDQCYRFVEKSAPQPWYSSCVTVRRLNSCVQNQVKLRCANLFAPEMIRLLVDAGLDKHAVFCDHPSNEKQVAVISSDYKDNSRDQMRQEGETKSACQIPPVNIWLLCSVSFLTLTLNI</sequence>
<name>A0AAV2T6V5_CALDB</name>
<evidence type="ECO:0000256" key="1">
    <source>
        <dbReference type="SAM" id="SignalP"/>
    </source>
</evidence>
<gene>
    <name evidence="2" type="ORF">CDAUBV1_LOCUS3216</name>
</gene>
<accession>A0AAV2T6V5</accession>
<protein>
    <submittedName>
        <fullName evidence="2">Uncharacterized protein</fullName>
    </submittedName>
</protein>
<feature type="signal peptide" evidence="1">
    <location>
        <begin position="1"/>
        <end position="35"/>
    </location>
</feature>
<dbReference type="EMBL" id="CAXLJL010000079">
    <property type="protein sequence ID" value="CAL5131023.1"/>
    <property type="molecule type" value="Genomic_DNA"/>
</dbReference>
<dbReference type="AlphaFoldDB" id="A0AAV2T6V5"/>
<organism evidence="2 3">
    <name type="scientific">Calicophoron daubneyi</name>
    <name type="common">Rumen fluke</name>
    <name type="synonym">Paramphistomum daubneyi</name>
    <dbReference type="NCBI Taxonomy" id="300641"/>
    <lineage>
        <taxon>Eukaryota</taxon>
        <taxon>Metazoa</taxon>
        <taxon>Spiralia</taxon>
        <taxon>Lophotrochozoa</taxon>
        <taxon>Platyhelminthes</taxon>
        <taxon>Trematoda</taxon>
        <taxon>Digenea</taxon>
        <taxon>Plagiorchiida</taxon>
        <taxon>Pronocephalata</taxon>
        <taxon>Paramphistomoidea</taxon>
        <taxon>Paramphistomidae</taxon>
        <taxon>Calicophoron</taxon>
    </lineage>
</organism>
<reference evidence="2" key="1">
    <citation type="submission" date="2024-06" db="EMBL/GenBank/DDBJ databases">
        <authorList>
            <person name="Liu X."/>
            <person name="Lenzi L."/>
            <person name="Haldenby T S."/>
            <person name="Uol C."/>
        </authorList>
    </citation>
    <scope>NUCLEOTIDE SEQUENCE</scope>
</reference>
<keyword evidence="1" id="KW-0732">Signal</keyword>
<proteinExistence type="predicted"/>